<dbReference type="EMBL" id="JAQQAF010000007">
    <property type="protein sequence ID" value="KAJ8471080.1"/>
    <property type="molecule type" value="Genomic_DNA"/>
</dbReference>
<organism evidence="1 2">
    <name type="scientific">Ensete ventricosum</name>
    <name type="common">Abyssinian banana</name>
    <name type="synonym">Musa ensete</name>
    <dbReference type="NCBI Taxonomy" id="4639"/>
    <lineage>
        <taxon>Eukaryota</taxon>
        <taxon>Viridiplantae</taxon>
        <taxon>Streptophyta</taxon>
        <taxon>Embryophyta</taxon>
        <taxon>Tracheophyta</taxon>
        <taxon>Spermatophyta</taxon>
        <taxon>Magnoliopsida</taxon>
        <taxon>Liliopsida</taxon>
        <taxon>Zingiberales</taxon>
        <taxon>Musaceae</taxon>
        <taxon>Ensete</taxon>
    </lineage>
</organism>
<sequence length="87" mass="10268">MERRPVNLKWKRHTCHDLADWLRHECDGGIYSLLEMCALDFKILNGDPLPRAHVRTWWSCQMYRIEMIHIASGGSCLDFDQQKHANT</sequence>
<evidence type="ECO:0000313" key="1">
    <source>
        <dbReference type="EMBL" id="KAJ8471080.1"/>
    </source>
</evidence>
<comment type="caution">
    <text evidence="1">The sequence shown here is derived from an EMBL/GenBank/DDBJ whole genome shotgun (WGS) entry which is preliminary data.</text>
</comment>
<name>A0AAV8QHH4_ENSVE</name>
<protein>
    <recommendedName>
        <fullName evidence="3">SAM domain-containing protein</fullName>
    </recommendedName>
</protein>
<evidence type="ECO:0000313" key="2">
    <source>
        <dbReference type="Proteomes" id="UP001222027"/>
    </source>
</evidence>
<reference evidence="1 2" key="1">
    <citation type="submission" date="2022-12" db="EMBL/GenBank/DDBJ databases">
        <title>Chromosome-scale assembly of the Ensete ventricosum genome.</title>
        <authorList>
            <person name="Dussert Y."/>
            <person name="Stocks J."/>
            <person name="Wendawek A."/>
            <person name="Woldeyes F."/>
            <person name="Nichols R.A."/>
            <person name="Borrell J.S."/>
        </authorList>
    </citation>
    <scope>NUCLEOTIDE SEQUENCE [LARGE SCALE GENOMIC DNA]</scope>
    <source>
        <strain evidence="2">cv. Maze</strain>
        <tissue evidence="1">Seeds</tissue>
    </source>
</reference>
<proteinExistence type="predicted"/>
<keyword evidence="2" id="KW-1185">Reference proteome</keyword>
<accession>A0AAV8QHH4</accession>
<gene>
    <name evidence="1" type="ORF">OPV22_025423</name>
</gene>
<evidence type="ECO:0008006" key="3">
    <source>
        <dbReference type="Google" id="ProtNLM"/>
    </source>
</evidence>
<dbReference type="Proteomes" id="UP001222027">
    <property type="component" value="Unassembled WGS sequence"/>
</dbReference>
<dbReference type="AlphaFoldDB" id="A0AAV8QHH4"/>